<dbReference type="EMBL" id="CP000448">
    <property type="protein sequence ID" value="ABI69176.1"/>
    <property type="molecule type" value="Genomic_DNA"/>
</dbReference>
<dbReference type="GO" id="GO:0006598">
    <property type="term" value="P:polyamine catabolic process"/>
    <property type="evidence" value="ECO:0007669"/>
    <property type="project" value="TreeGrafter"/>
</dbReference>
<dbReference type="GO" id="GO:0005829">
    <property type="term" value="C:cytosol"/>
    <property type="evidence" value="ECO:0007669"/>
    <property type="project" value="TreeGrafter"/>
</dbReference>
<gene>
    <name evidence="1" type="ordered locus">Swol_1878</name>
</gene>
<dbReference type="InterPro" id="IPR011697">
    <property type="entry name" value="Peptidase_C26"/>
</dbReference>
<dbReference type="PANTHER" id="PTHR43235:SF1">
    <property type="entry name" value="GLUTAMINE AMIDOTRANSFERASE PB2B2.05-RELATED"/>
    <property type="match status" value="1"/>
</dbReference>
<dbReference type="PROSITE" id="PS51273">
    <property type="entry name" value="GATASE_TYPE_1"/>
    <property type="match status" value="1"/>
</dbReference>
<dbReference type="GO" id="GO:0033969">
    <property type="term" value="F:gamma-glutamyl-gamma-aminobutyrate hydrolase activity"/>
    <property type="evidence" value="ECO:0007669"/>
    <property type="project" value="TreeGrafter"/>
</dbReference>
<keyword evidence="2" id="KW-1185">Reference proteome</keyword>
<dbReference type="HOGENOM" id="CLU_030756_2_1_9"/>
<evidence type="ECO:0000313" key="1">
    <source>
        <dbReference type="EMBL" id="ABI69176.1"/>
    </source>
</evidence>
<dbReference type="InterPro" id="IPR044668">
    <property type="entry name" value="PuuD-like"/>
</dbReference>
<dbReference type="RefSeq" id="WP_011641271.1">
    <property type="nucleotide sequence ID" value="NC_008346.1"/>
</dbReference>
<dbReference type="PANTHER" id="PTHR43235">
    <property type="entry name" value="GLUTAMINE AMIDOTRANSFERASE PB2B2.05-RELATED"/>
    <property type="match status" value="1"/>
</dbReference>
<dbReference type="InterPro" id="IPR029062">
    <property type="entry name" value="Class_I_gatase-like"/>
</dbReference>
<name>Q0AVS8_SYNWW</name>
<proteinExistence type="predicted"/>
<dbReference type="SUPFAM" id="SSF52317">
    <property type="entry name" value="Class I glutamine amidotransferase-like"/>
    <property type="match status" value="1"/>
</dbReference>
<dbReference type="eggNOG" id="COG2071">
    <property type="taxonomic scope" value="Bacteria"/>
</dbReference>
<dbReference type="CDD" id="cd01745">
    <property type="entry name" value="GATase1_2"/>
    <property type="match status" value="1"/>
</dbReference>
<dbReference type="Gene3D" id="3.40.50.880">
    <property type="match status" value="1"/>
</dbReference>
<evidence type="ECO:0000313" key="2">
    <source>
        <dbReference type="Proteomes" id="UP000001968"/>
    </source>
</evidence>
<reference evidence="2" key="1">
    <citation type="journal article" date="2010" name="Environ. Microbiol.">
        <title>The genome of Syntrophomonas wolfei: new insights into syntrophic metabolism and biohydrogen production.</title>
        <authorList>
            <person name="Sieber J.R."/>
            <person name="Sims D.R."/>
            <person name="Han C."/>
            <person name="Kim E."/>
            <person name="Lykidis A."/>
            <person name="Lapidus A.L."/>
            <person name="McDonnald E."/>
            <person name="Rohlin L."/>
            <person name="Culley D.E."/>
            <person name="Gunsalus R."/>
            <person name="McInerney M.J."/>
        </authorList>
    </citation>
    <scope>NUCLEOTIDE SEQUENCE [LARGE SCALE GENOMIC DNA]</scope>
    <source>
        <strain evidence="2">DSM 2245B / Goettingen</strain>
    </source>
</reference>
<dbReference type="KEGG" id="swo:Swol_1878"/>
<dbReference type="Proteomes" id="UP000001968">
    <property type="component" value="Chromosome"/>
</dbReference>
<organism evidence="1 2">
    <name type="scientific">Syntrophomonas wolfei subsp. wolfei (strain DSM 2245B / Goettingen)</name>
    <dbReference type="NCBI Taxonomy" id="335541"/>
    <lineage>
        <taxon>Bacteria</taxon>
        <taxon>Bacillati</taxon>
        <taxon>Bacillota</taxon>
        <taxon>Clostridia</taxon>
        <taxon>Eubacteriales</taxon>
        <taxon>Syntrophomonadaceae</taxon>
        <taxon>Syntrophomonas</taxon>
    </lineage>
</organism>
<sequence length="230" mass="25642">MKVIIGISANHNAAESLYCLREAYVVSVREAGGVPLILPALDDVTLVDKYLDICDAFILSGGGDIDPFYWGEVPETGLGEINPLRDSFELMLARRLLLQNTPVLGICRGCQLLSVAAGGKLVQDLATGMSHEQNAPRPYPFHDILIYKETMLARILDSHEARVNSFHHQAVREAGVGMRVSARAPDGTIEAIESMDKNFWLGVQWHPEFLRDEYSRRLFRALIEAVYMTK</sequence>
<accession>Q0AVS8</accession>
<protein>
    <submittedName>
        <fullName evidence="1">Uncharacterized protein</fullName>
    </submittedName>
</protein>
<dbReference type="OrthoDB" id="9813383at2"/>
<dbReference type="AlphaFoldDB" id="Q0AVS8"/>
<dbReference type="Pfam" id="PF07722">
    <property type="entry name" value="Peptidase_C26"/>
    <property type="match status" value="1"/>
</dbReference>
<dbReference type="STRING" id="335541.Swol_1878"/>